<name>A0A0M3TKL5_LEPIR</name>
<dbReference type="AlphaFoldDB" id="A0A0M3TKL5"/>
<proteinExistence type="predicted"/>
<gene>
    <name evidence="1" type="ORF">G436_0338</name>
</gene>
<evidence type="ECO:0000313" key="2">
    <source>
        <dbReference type="Proteomes" id="UP000056502"/>
    </source>
</evidence>
<accession>A0A0M3TKL5</accession>
<dbReference type="PATRIC" id="fig|1279460.3.peg.339"/>
<evidence type="ECO:0000313" key="1">
    <source>
        <dbReference type="EMBL" id="ALE37565.1"/>
    </source>
</evidence>
<reference evidence="1 2" key="1">
    <citation type="journal article" date="2015" name="Genome Announc.">
        <title>Whole-Genome Sequence of Leptospira interrogans Serovar Hardjo Subtype Hardjoprajitno Strain Norma, Isolated from Cattle in a Leptospirosis Outbreak in Brazil.</title>
        <authorList>
            <person name="Cosate M.R."/>
            <person name="Soares S.C."/>
            <person name="Mendes T.A."/>
            <person name="Raittz R.T."/>
            <person name="Moreira E.C."/>
            <person name="Leite R."/>
            <person name="Fernandes G.R."/>
            <person name="Haddad J.P."/>
            <person name="Ortega J.M."/>
        </authorList>
    </citation>
    <scope>NUCLEOTIDE SEQUENCE [LARGE SCALE GENOMIC DNA]</scope>
    <source>
        <strain evidence="1 2">Norma</strain>
    </source>
</reference>
<dbReference type="Proteomes" id="UP000056502">
    <property type="component" value="Chromosome I"/>
</dbReference>
<sequence length="40" mass="5091">MNFKKNKYRLTFVLRKKLHKYPEFGFYGGSLKFRVYFKFY</sequence>
<protein>
    <submittedName>
        <fullName evidence="1">Uncharacterized protein</fullName>
    </submittedName>
</protein>
<dbReference type="EMBL" id="CP012603">
    <property type="protein sequence ID" value="ALE37565.1"/>
    <property type="molecule type" value="Genomic_DNA"/>
</dbReference>
<organism evidence="1">
    <name type="scientific">Leptospira interrogans serovar Hardjo str. Norma</name>
    <dbReference type="NCBI Taxonomy" id="1279460"/>
    <lineage>
        <taxon>Bacteria</taxon>
        <taxon>Pseudomonadati</taxon>
        <taxon>Spirochaetota</taxon>
        <taxon>Spirochaetia</taxon>
        <taxon>Leptospirales</taxon>
        <taxon>Leptospiraceae</taxon>
        <taxon>Leptospira</taxon>
    </lineage>
</organism>